<organism evidence="1 2">
    <name type="scientific">Hymenobacter mellowenesis</name>
    <dbReference type="NCBI Taxonomy" id="3063995"/>
    <lineage>
        <taxon>Bacteria</taxon>
        <taxon>Pseudomonadati</taxon>
        <taxon>Bacteroidota</taxon>
        <taxon>Cytophagia</taxon>
        <taxon>Cytophagales</taxon>
        <taxon>Hymenobacteraceae</taxon>
        <taxon>Hymenobacter</taxon>
    </lineage>
</organism>
<evidence type="ECO:0000313" key="1">
    <source>
        <dbReference type="EMBL" id="MDO7847462.1"/>
    </source>
</evidence>
<sequence>MPNFFGSLFATKDTPAALETKAIVGTDYLGRTNPVEMLGGTPIAYQGLNKDSVLKDGYTANAVAYSIISYILNTGETTKWNVYGLTSADQTAQPLPQHPLASVLYRPNPKQSWSDFKKEVLGQYLLTGNAFIWKNATTRGKVQELWVLPCYTEVVGGGPMREVTVYRVPKGDGTYDPYPAKDVLHLKAWNPEDSRYGLSPISAGYKLVTSANSGLDLRIKQYQNQGVPGILYHDAGTGDGTMPPLTPEQVNGLVGKIRNWFAPKSAYTIPFTGAKLGYVKLGLSAVDLDVLKALDADRNAIADLYHFPAHLLNGGDSATFNNVSEARKALWSSCILPLESMLRDGLNHWLGLLYGDAAYIEFDVSHIDELQEDKKQKAEWLALCPYLTINEKREAMGFGVIDGGEGYLMPKGTVYSKSLTEPAAASEAMATTAESIEETGKIAA</sequence>
<proteinExistence type="predicted"/>
<dbReference type="Proteomes" id="UP001167796">
    <property type="component" value="Unassembled WGS sequence"/>
</dbReference>
<dbReference type="Pfam" id="PF04860">
    <property type="entry name" value="Phage_portal"/>
    <property type="match status" value="1"/>
</dbReference>
<name>A0ABT9AFK8_9BACT</name>
<evidence type="ECO:0000313" key="2">
    <source>
        <dbReference type="Proteomes" id="UP001167796"/>
    </source>
</evidence>
<comment type="caution">
    <text evidence="1">The sequence shown here is derived from an EMBL/GenBank/DDBJ whole genome shotgun (WGS) entry which is preliminary data.</text>
</comment>
<gene>
    <name evidence="1" type="ORF">Q5H92_13915</name>
</gene>
<dbReference type="InterPro" id="IPR006944">
    <property type="entry name" value="Phage/GTA_portal"/>
</dbReference>
<keyword evidence="2" id="KW-1185">Reference proteome</keyword>
<protein>
    <submittedName>
        <fullName evidence="1">Phage portal protein</fullName>
    </submittedName>
</protein>
<dbReference type="EMBL" id="JAUQSX010000006">
    <property type="protein sequence ID" value="MDO7847462.1"/>
    <property type="molecule type" value="Genomic_DNA"/>
</dbReference>
<reference evidence="1" key="1">
    <citation type="submission" date="2023-07" db="EMBL/GenBank/DDBJ databases">
        <authorList>
            <person name="Kim M.K."/>
        </authorList>
    </citation>
    <scope>NUCLEOTIDE SEQUENCE</scope>
    <source>
        <strain evidence="1">M29</strain>
    </source>
</reference>
<dbReference type="RefSeq" id="WP_305012138.1">
    <property type="nucleotide sequence ID" value="NZ_JAUQSX010000006.1"/>
</dbReference>
<accession>A0ABT9AFK8</accession>